<dbReference type="Proteomes" id="UP001595836">
    <property type="component" value="Unassembled WGS sequence"/>
</dbReference>
<name>A0ABV9PVC3_9ACTN</name>
<organism evidence="2 3">
    <name type="scientific">Dietzia aurantiaca</name>
    <dbReference type="NCBI Taxonomy" id="983873"/>
    <lineage>
        <taxon>Bacteria</taxon>
        <taxon>Bacillati</taxon>
        <taxon>Actinomycetota</taxon>
        <taxon>Actinomycetes</taxon>
        <taxon>Mycobacteriales</taxon>
        <taxon>Dietziaceae</taxon>
        <taxon>Dietzia</taxon>
    </lineage>
</organism>
<accession>A0ABV9PVC3</accession>
<evidence type="ECO:0000313" key="2">
    <source>
        <dbReference type="EMBL" id="MFC4756409.1"/>
    </source>
</evidence>
<evidence type="ECO:0000259" key="1">
    <source>
        <dbReference type="Pfam" id="PF09348"/>
    </source>
</evidence>
<dbReference type="InterPro" id="IPR018960">
    <property type="entry name" value="DUF1990"/>
</dbReference>
<comment type="caution">
    <text evidence="2">The sequence shown here is derived from an EMBL/GenBank/DDBJ whole genome shotgun (WGS) entry which is preliminary data.</text>
</comment>
<reference evidence="3" key="1">
    <citation type="journal article" date="2019" name="Int. J. Syst. Evol. Microbiol.">
        <title>The Global Catalogue of Microorganisms (GCM) 10K type strain sequencing project: providing services to taxonomists for standard genome sequencing and annotation.</title>
        <authorList>
            <consortium name="The Broad Institute Genomics Platform"/>
            <consortium name="The Broad Institute Genome Sequencing Center for Infectious Disease"/>
            <person name="Wu L."/>
            <person name="Ma J."/>
        </authorList>
    </citation>
    <scope>NUCLEOTIDE SEQUENCE [LARGE SCALE GENOMIC DNA]</scope>
    <source>
        <strain evidence="3">JCM 11882</strain>
    </source>
</reference>
<gene>
    <name evidence="2" type="ORF">ACFO7U_16680</name>
</gene>
<keyword evidence="3" id="KW-1185">Reference proteome</keyword>
<dbReference type="Pfam" id="PF09348">
    <property type="entry name" value="DUF1990"/>
    <property type="match status" value="1"/>
</dbReference>
<evidence type="ECO:0000313" key="3">
    <source>
        <dbReference type="Proteomes" id="UP001595836"/>
    </source>
</evidence>
<dbReference type="RefSeq" id="WP_344992972.1">
    <property type="nucleotide sequence ID" value="NZ_BAABCD010000020.1"/>
</dbReference>
<proteinExistence type="predicted"/>
<protein>
    <submittedName>
        <fullName evidence="2">DUF1990 family protein</fullName>
    </submittedName>
</protein>
<feature type="domain" description="DUF1990" evidence="1">
    <location>
        <begin position="37"/>
        <end position="157"/>
    </location>
</feature>
<dbReference type="EMBL" id="JBHSHP010000060">
    <property type="protein sequence ID" value="MFC4756409.1"/>
    <property type="molecule type" value="Genomic_DNA"/>
</dbReference>
<sequence>MEPISDTVTGRDRRPAQLGGRALGYQRSILAGPGRCHAPDGWAEISLTSRLGDGAALFDVTSDDLLGLDAHCRAGFRLVGADPGLPSDVDLLDGPMRGPCRVVDRTDESLRQGLVVGTLEGNPAVAEHRCHVDLDPDTGAVTATVRTTWRPSSAYILPGAGRREARAYRRMGHRLVRALGACRAPGSGVVGP</sequence>